<evidence type="ECO:0000256" key="1">
    <source>
        <dbReference type="SAM" id="MobiDB-lite"/>
    </source>
</evidence>
<dbReference type="RefSeq" id="WP_122182697.1">
    <property type="nucleotide sequence ID" value="NZ_RFFJ01000017.1"/>
</dbReference>
<comment type="caution">
    <text evidence="2">The sequence shown here is derived from an EMBL/GenBank/DDBJ whole genome shotgun (WGS) entry which is preliminary data.</text>
</comment>
<reference evidence="2 3" key="1">
    <citation type="submission" date="2018-10" db="EMBL/GenBank/DDBJ databases">
        <title>Isolation, diversity and antifungal activity of actinobacteria from wheat.</title>
        <authorList>
            <person name="Han C."/>
        </authorList>
    </citation>
    <scope>NUCLEOTIDE SEQUENCE [LARGE SCALE GENOMIC DNA]</scope>
    <source>
        <strain evidence="2 3">NEAU-YY642</strain>
    </source>
</reference>
<organism evidence="2 3">
    <name type="scientific">Streptomyces triticirhizae</name>
    <dbReference type="NCBI Taxonomy" id="2483353"/>
    <lineage>
        <taxon>Bacteria</taxon>
        <taxon>Bacillati</taxon>
        <taxon>Actinomycetota</taxon>
        <taxon>Actinomycetes</taxon>
        <taxon>Kitasatosporales</taxon>
        <taxon>Streptomycetaceae</taxon>
        <taxon>Streptomyces</taxon>
    </lineage>
</organism>
<gene>
    <name evidence="2" type="ORF">EBN88_05695</name>
</gene>
<name>A0A3M2MAW9_9ACTN</name>
<dbReference type="Proteomes" id="UP000278673">
    <property type="component" value="Unassembled WGS sequence"/>
</dbReference>
<evidence type="ECO:0000313" key="2">
    <source>
        <dbReference type="EMBL" id="RMI44298.1"/>
    </source>
</evidence>
<proteinExistence type="predicted"/>
<feature type="compositionally biased region" description="Basic and acidic residues" evidence="1">
    <location>
        <begin position="105"/>
        <end position="117"/>
    </location>
</feature>
<keyword evidence="3" id="KW-1185">Reference proteome</keyword>
<feature type="region of interest" description="Disordered" evidence="1">
    <location>
        <begin position="97"/>
        <end position="117"/>
    </location>
</feature>
<accession>A0A3M2MAW9</accession>
<protein>
    <submittedName>
        <fullName evidence="2">Uncharacterized protein</fullName>
    </submittedName>
</protein>
<evidence type="ECO:0000313" key="3">
    <source>
        <dbReference type="Proteomes" id="UP000278673"/>
    </source>
</evidence>
<sequence length="117" mass="12649">MLGPCWFYCGHQVTAVLWIGCATTVGAGAPLYICGPCLDQLHAMLWDFTELNRNAATDAEGRLVPLYRPSVAGPAPTVPRRRAARRARTRLGERLLRLAAGAGDGSDRGDRGERGEE</sequence>
<dbReference type="EMBL" id="RFFJ01000017">
    <property type="protein sequence ID" value="RMI44298.1"/>
    <property type="molecule type" value="Genomic_DNA"/>
</dbReference>
<dbReference type="AlphaFoldDB" id="A0A3M2MAW9"/>